<comment type="caution">
    <text evidence="1">The sequence shown here is derived from an EMBL/GenBank/DDBJ whole genome shotgun (WGS) entry which is preliminary data.</text>
</comment>
<organism evidence="1 2">
    <name type="scientific">Escherichia coli TA447</name>
    <dbReference type="NCBI Taxonomy" id="656447"/>
    <lineage>
        <taxon>Bacteria</taxon>
        <taxon>Pseudomonadati</taxon>
        <taxon>Pseudomonadota</taxon>
        <taxon>Gammaproteobacteria</taxon>
        <taxon>Enterobacterales</taxon>
        <taxon>Enterobacteriaceae</taxon>
        <taxon>Escherichia</taxon>
    </lineage>
</organism>
<evidence type="ECO:0000313" key="1">
    <source>
        <dbReference type="EMBL" id="OSK97151.1"/>
    </source>
</evidence>
<proteinExistence type="predicted"/>
<reference evidence="1 2" key="1">
    <citation type="submission" date="2010-04" db="EMBL/GenBank/DDBJ databases">
        <title>The Genome Sequence of Escherichia coli TA447.</title>
        <authorList>
            <consortium name="The Broad Institute Genome Sequencing Platform"/>
            <consortium name="The Broad Institute Genome Sequencing Center for Infectious Disease"/>
            <person name="Feldgarden M."/>
            <person name="Gordon D.M."/>
            <person name="Johnson J.R."/>
            <person name="Johnston B.D."/>
            <person name="Young S."/>
            <person name="Zeng Q."/>
            <person name="Koehrsen M."/>
            <person name="Alvarado L."/>
            <person name="Berlin A.M."/>
            <person name="Borenstein D."/>
            <person name="Chapman S.B."/>
            <person name="Chen Z."/>
            <person name="Engels R."/>
            <person name="Freedman E."/>
            <person name="Gellesch M."/>
            <person name="Goldberg J."/>
            <person name="Griggs A."/>
            <person name="Gujja S."/>
            <person name="Heilman E.R."/>
            <person name="Heiman D.I."/>
            <person name="Hepburn T.A."/>
            <person name="Howarth C."/>
            <person name="Jen D."/>
            <person name="Larson L."/>
            <person name="Mehta T."/>
            <person name="Park D."/>
            <person name="Pearson M."/>
            <person name="Richards J."/>
            <person name="Roberts A."/>
            <person name="Saif S."/>
            <person name="Shea T.D."/>
            <person name="Shenoy N."/>
            <person name="Sisk P."/>
            <person name="Stolte C."/>
            <person name="Sykes S.N."/>
            <person name="Walk T."/>
            <person name="White J."/>
            <person name="Yandava C."/>
            <person name="Haas B."/>
            <person name="Henn M.R."/>
            <person name="Nusbaum C."/>
            <person name="Birren B."/>
        </authorList>
    </citation>
    <scope>NUCLEOTIDE SEQUENCE [LARGE SCALE GENOMIC DNA]</scope>
    <source>
        <strain evidence="1 2">TA447</strain>
    </source>
</reference>
<accession>A0A1X3J5S7</accession>
<dbReference type="EMBL" id="ADIZ01000005">
    <property type="protein sequence ID" value="OSK97151.1"/>
    <property type="molecule type" value="Genomic_DNA"/>
</dbReference>
<protein>
    <recommendedName>
        <fullName evidence="3">YahA protein</fullName>
    </recommendedName>
</protein>
<sequence length="107" mass="12015">MENHAKFVATEILNQLGGNRFIAMTGAKNFACFDENGECGLCFRLPSNFAMKGINLVKIKLTFSDTYLVTFSRVRGATVKEISKFDNIYCDQLECLFNEQTGLATRL</sequence>
<gene>
    <name evidence="1" type="ORF">ECXG_05076</name>
</gene>
<name>A0A1X3J5S7_ECOLX</name>
<dbReference type="RefSeq" id="WP_000427402.1">
    <property type="nucleotide sequence ID" value="NZ_ADIZ01000005.1"/>
</dbReference>
<dbReference type="Proteomes" id="UP000193942">
    <property type="component" value="Unassembled WGS sequence"/>
</dbReference>
<evidence type="ECO:0008006" key="3">
    <source>
        <dbReference type="Google" id="ProtNLM"/>
    </source>
</evidence>
<evidence type="ECO:0000313" key="2">
    <source>
        <dbReference type="Proteomes" id="UP000193942"/>
    </source>
</evidence>
<dbReference type="AlphaFoldDB" id="A0A1X3J5S7"/>